<dbReference type="EMBL" id="VSWC01000131">
    <property type="protein sequence ID" value="KAA1080749.1"/>
    <property type="molecule type" value="Genomic_DNA"/>
</dbReference>
<evidence type="ECO:0000256" key="1">
    <source>
        <dbReference type="SAM" id="MobiDB-lite"/>
    </source>
</evidence>
<protein>
    <submittedName>
        <fullName evidence="3">Calcium channel protein</fullName>
    </submittedName>
</protein>
<dbReference type="Proteomes" id="UP000325313">
    <property type="component" value="Unassembled WGS sequence"/>
</dbReference>
<organism evidence="3 5">
    <name type="scientific">Puccinia graminis f. sp. tritici</name>
    <dbReference type="NCBI Taxonomy" id="56615"/>
    <lineage>
        <taxon>Eukaryota</taxon>
        <taxon>Fungi</taxon>
        <taxon>Dikarya</taxon>
        <taxon>Basidiomycota</taxon>
        <taxon>Pucciniomycotina</taxon>
        <taxon>Pucciniomycetes</taxon>
        <taxon>Pucciniales</taxon>
        <taxon>Pucciniaceae</taxon>
        <taxon>Puccinia</taxon>
    </lineage>
</organism>
<reference evidence="4 5" key="1">
    <citation type="submission" date="2019-05" db="EMBL/GenBank/DDBJ databases">
        <title>Emergence of the Ug99 lineage of the wheat stem rust pathogen through somatic hybridization.</title>
        <authorList>
            <person name="Li F."/>
            <person name="Upadhyaya N.M."/>
            <person name="Sperschneider J."/>
            <person name="Matny O."/>
            <person name="Nguyen-Phuc H."/>
            <person name="Mago R."/>
            <person name="Raley C."/>
            <person name="Miller M.E."/>
            <person name="Silverstein K.A.T."/>
            <person name="Henningsen E."/>
            <person name="Hirsch C.D."/>
            <person name="Visser B."/>
            <person name="Pretorius Z.A."/>
            <person name="Steffenson B.J."/>
            <person name="Schwessinger B."/>
            <person name="Dodds P.N."/>
            <person name="Figueroa M."/>
        </authorList>
    </citation>
    <scope>NUCLEOTIDE SEQUENCE [LARGE SCALE GENOMIC DNA]</scope>
    <source>
        <strain evidence="2">21-0</strain>
        <strain evidence="3 5">Ug99</strain>
    </source>
</reference>
<dbReference type="EMBL" id="VDEP01000378">
    <property type="protein sequence ID" value="KAA1092105.1"/>
    <property type="molecule type" value="Genomic_DNA"/>
</dbReference>
<name>A0A5B0NS92_PUCGR</name>
<feature type="region of interest" description="Disordered" evidence="1">
    <location>
        <begin position="23"/>
        <end position="48"/>
    </location>
</feature>
<proteinExistence type="predicted"/>
<keyword evidence="4" id="KW-1185">Reference proteome</keyword>
<sequence>MPACQKGFLPTIWYIIQLVRRGSSRRAGLKASEKDKGSPSNTNRNSLSRTIPLQLKGKTLGLFCLFHSGPIDPLIFLIIILDAIVLTIQSSKSVWDFP</sequence>
<evidence type="ECO:0000313" key="5">
    <source>
        <dbReference type="Proteomes" id="UP000325313"/>
    </source>
</evidence>
<feature type="compositionally biased region" description="Polar residues" evidence="1">
    <location>
        <begin position="38"/>
        <end position="48"/>
    </location>
</feature>
<dbReference type="AlphaFoldDB" id="A0A5B0NS92"/>
<gene>
    <name evidence="3" type="primary">CCH1_4</name>
    <name evidence="2" type="ORF">PGT21_019288</name>
    <name evidence="3" type="ORF">PGTUg99_019798</name>
</gene>
<evidence type="ECO:0000313" key="4">
    <source>
        <dbReference type="Proteomes" id="UP000324748"/>
    </source>
</evidence>
<accession>A0A5B0NS92</accession>
<comment type="caution">
    <text evidence="3">The sequence shown here is derived from an EMBL/GenBank/DDBJ whole genome shotgun (WGS) entry which is preliminary data.</text>
</comment>
<evidence type="ECO:0000313" key="2">
    <source>
        <dbReference type="EMBL" id="KAA1080749.1"/>
    </source>
</evidence>
<evidence type="ECO:0000313" key="3">
    <source>
        <dbReference type="EMBL" id="KAA1092105.1"/>
    </source>
</evidence>
<dbReference type="Proteomes" id="UP000324748">
    <property type="component" value="Unassembled WGS sequence"/>
</dbReference>